<comment type="function">
    <text evidence="6">Specifically methylates the ribose of guanosine 2251 in 23S rRNA.</text>
</comment>
<dbReference type="EMBL" id="FTPK01000003">
    <property type="protein sequence ID" value="SIT72456.1"/>
    <property type="molecule type" value="Genomic_DNA"/>
</dbReference>
<dbReference type="AlphaFoldDB" id="A0A1R3W6P7"/>
<dbReference type="Proteomes" id="UP000223759">
    <property type="component" value="Unassembled WGS sequence"/>
</dbReference>
<dbReference type="InterPro" id="IPR013123">
    <property type="entry name" value="SpoU_subst-bd"/>
</dbReference>
<dbReference type="NCBIfam" id="TIGR00186">
    <property type="entry name" value="rRNA_methyl_3"/>
    <property type="match status" value="1"/>
</dbReference>
<evidence type="ECO:0000313" key="8">
    <source>
        <dbReference type="EMBL" id="SIT72456.1"/>
    </source>
</evidence>
<dbReference type="Gene3D" id="3.30.1330.30">
    <property type="match status" value="1"/>
</dbReference>
<evidence type="ECO:0000256" key="2">
    <source>
        <dbReference type="ARBA" id="ARBA00022552"/>
    </source>
</evidence>
<dbReference type="CDD" id="cd18103">
    <property type="entry name" value="SpoU-like_RlmB"/>
    <property type="match status" value="1"/>
</dbReference>
<comment type="catalytic activity">
    <reaction evidence="6">
        <text>guanosine(2251) in 23S rRNA + S-adenosyl-L-methionine = 2'-O-methylguanosine(2251) in 23S rRNA + S-adenosyl-L-homocysteine + H(+)</text>
        <dbReference type="Rhea" id="RHEA:24140"/>
        <dbReference type="Rhea" id="RHEA-COMP:10239"/>
        <dbReference type="Rhea" id="RHEA-COMP:10241"/>
        <dbReference type="ChEBI" id="CHEBI:15378"/>
        <dbReference type="ChEBI" id="CHEBI:57856"/>
        <dbReference type="ChEBI" id="CHEBI:59789"/>
        <dbReference type="ChEBI" id="CHEBI:74269"/>
        <dbReference type="ChEBI" id="CHEBI:74445"/>
        <dbReference type="EC" id="2.1.1.185"/>
    </reaction>
</comment>
<dbReference type="HAMAP" id="MF_01887">
    <property type="entry name" value="23SrRNA_methyltr_B"/>
    <property type="match status" value="1"/>
</dbReference>
<feature type="domain" description="RNA 2-O ribose methyltransferase substrate binding" evidence="7">
    <location>
        <begin position="6"/>
        <end position="82"/>
    </location>
</feature>
<dbReference type="InterPro" id="IPR024915">
    <property type="entry name" value="23S_rRNA_MeTrfase_RlmB"/>
</dbReference>
<keyword evidence="9" id="KW-1185">Reference proteome</keyword>
<comment type="similarity">
    <text evidence="6">Belongs to the class IV-like SAM-binding methyltransferase superfamily. RNA methyltransferase TrmH family. RlmB subfamily.</text>
</comment>
<organism evidence="8 9">
    <name type="scientific">Ectothiorhodosinus mongolicus</name>
    <dbReference type="NCBI Taxonomy" id="233100"/>
    <lineage>
        <taxon>Bacteria</taxon>
        <taxon>Pseudomonadati</taxon>
        <taxon>Pseudomonadota</taxon>
        <taxon>Gammaproteobacteria</taxon>
        <taxon>Chromatiales</taxon>
        <taxon>Ectothiorhodospiraceae</taxon>
        <taxon>Ectothiorhodosinus</taxon>
    </lineage>
</organism>
<feature type="binding site" evidence="6">
    <location>
        <position position="219"/>
    </location>
    <ligand>
        <name>S-adenosyl-L-methionine</name>
        <dbReference type="ChEBI" id="CHEBI:59789"/>
    </ligand>
</feature>
<dbReference type="RefSeq" id="WP_200799834.1">
    <property type="nucleotide sequence ID" value="NZ_CP023018.1"/>
</dbReference>
<dbReference type="Gene3D" id="3.40.1280.10">
    <property type="match status" value="1"/>
</dbReference>
<keyword evidence="3 6" id="KW-0489">Methyltransferase</keyword>
<dbReference type="InterPro" id="IPR001537">
    <property type="entry name" value="SpoU_MeTrfase"/>
</dbReference>
<dbReference type="SMART" id="SM00967">
    <property type="entry name" value="SpoU_sub_bind"/>
    <property type="match status" value="1"/>
</dbReference>
<keyword evidence="1 6" id="KW-0963">Cytoplasm</keyword>
<gene>
    <name evidence="6" type="primary">rlmB</name>
    <name evidence="8" type="ORF">SAMN05216526_1657</name>
</gene>
<evidence type="ECO:0000256" key="4">
    <source>
        <dbReference type="ARBA" id="ARBA00022679"/>
    </source>
</evidence>
<keyword evidence="4 6" id="KW-0808">Transferase</keyword>
<dbReference type="InterPro" id="IPR029026">
    <property type="entry name" value="tRNA_m1G_MTases_N"/>
</dbReference>
<sequence>MSAREMIFGLHAVQAILERSPERVLELFVLKGRDDQRQQQVLALARRQGLAMTGRSRQQLDDLVAGANHQGVVARVRPAPLANESDLADLVSAAGDKVLLLVLDGVTDPHNLGACLRTADAAGATAVVIPRDRAVGLTPVVRKVASGAAEHLPLVAVTNLARTLDALKDQGLWIVGTSDTADQDLYAMDLRQPVALVMGAEGQGMRRLTAERCDMLVRLPMRGSVESLNVSVAAGVCLYEALRQRAS</sequence>
<dbReference type="SUPFAM" id="SSF55315">
    <property type="entry name" value="L30e-like"/>
    <property type="match status" value="1"/>
</dbReference>
<dbReference type="InterPro" id="IPR004441">
    <property type="entry name" value="rRNA_MeTrfase_TrmH"/>
</dbReference>
<feature type="binding site" evidence="6">
    <location>
        <position position="199"/>
    </location>
    <ligand>
        <name>S-adenosyl-L-methionine</name>
        <dbReference type="ChEBI" id="CHEBI:59789"/>
    </ligand>
</feature>
<protein>
    <recommendedName>
        <fullName evidence="6">23S rRNA (guanosine-2'-O-)-methyltransferase RlmB</fullName>
        <ecNumber evidence="6">2.1.1.185</ecNumber>
    </recommendedName>
    <alternativeName>
        <fullName evidence="6">23S rRNA (guanosine2251 2'-O)-methyltransferase</fullName>
    </alternativeName>
    <alternativeName>
        <fullName evidence="6">23S rRNA Gm2251 2'-O-methyltransferase</fullName>
    </alternativeName>
</protein>
<dbReference type="Pfam" id="PF08032">
    <property type="entry name" value="SpoU_sub_bind"/>
    <property type="match status" value="1"/>
</dbReference>
<evidence type="ECO:0000256" key="5">
    <source>
        <dbReference type="ARBA" id="ARBA00022691"/>
    </source>
</evidence>
<dbReference type="InterPro" id="IPR029064">
    <property type="entry name" value="Ribosomal_eL30-like_sf"/>
</dbReference>
<keyword evidence="5 6" id="KW-0949">S-adenosyl-L-methionine</keyword>
<dbReference type="GO" id="GO:0003723">
    <property type="term" value="F:RNA binding"/>
    <property type="evidence" value="ECO:0007669"/>
    <property type="project" value="InterPro"/>
</dbReference>
<proteinExistence type="inferred from homology"/>
<comment type="subcellular location">
    <subcellularLocation>
        <location evidence="6">Cytoplasm</location>
    </subcellularLocation>
</comment>
<keyword evidence="2 6" id="KW-0698">rRNA processing</keyword>
<evidence type="ECO:0000256" key="1">
    <source>
        <dbReference type="ARBA" id="ARBA00022490"/>
    </source>
</evidence>
<dbReference type="GO" id="GO:0070039">
    <property type="term" value="F:rRNA (guanosine-2'-O-)-methyltransferase activity"/>
    <property type="evidence" value="ECO:0007669"/>
    <property type="project" value="UniProtKB-UniRule"/>
</dbReference>
<reference evidence="8 9" key="1">
    <citation type="submission" date="2017-01" db="EMBL/GenBank/DDBJ databases">
        <authorList>
            <person name="Mah S.A."/>
            <person name="Swanson W.J."/>
            <person name="Moy G.W."/>
            <person name="Vacquier V.D."/>
        </authorList>
    </citation>
    <scope>NUCLEOTIDE SEQUENCE [LARGE SCALE GENOMIC DNA]</scope>
    <source>
        <strain evidence="8 9">M9</strain>
    </source>
</reference>
<dbReference type="EC" id="2.1.1.185" evidence="6"/>
<dbReference type="SUPFAM" id="SSF75217">
    <property type="entry name" value="alpha/beta knot"/>
    <property type="match status" value="1"/>
</dbReference>
<accession>A0A1R3W6P7</accession>
<evidence type="ECO:0000259" key="7">
    <source>
        <dbReference type="SMART" id="SM00967"/>
    </source>
</evidence>
<dbReference type="STRING" id="233100.SAMN05216526_1657"/>
<evidence type="ECO:0000313" key="9">
    <source>
        <dbReference type="Proteomes" id="UP000223759"/>
    </source>
</evidence>
<dbReference type="FunFam" id="3.40.1280.10:FF:000008">
    <property type="entry name" value="Group 3 RNA methyltransferase TrmH"/>
    <property type="match status" value="1"/>
</dbReference>
<dbReference type="InterPro" id="IPR029028">
    <property type="entry name" value="Alpha/beta_knot_MTases"/>
</dbReference>
<dbReference type="Pfam" id="PF00588">
    <property type="entry name" value="SpoU_methylase"/>
    <property type="match status" value="1"/>
</dbReference>
<evidence type="ECO:0000256" key="3">
    <source>
        <dbReference type="ARBA" id="ARBA00022603"/>
    </source>
</evidence>
<name>A0A1R3W6P7_9GAMM</name>
<evidence type="ECO:0000256" key="6">
    <source>
        <dbReference type="HAMAP-Rule" id="MF_01887"/>
    </source>
</evidence>
<dbReference type="PANTHER" id="PTHR46429">
    <property type="entry name" value="23S RRNA (GUANOSINE-2'-O-)-METHYLTRANSFERASE RLMB"/>
    <property type="match status" value="1"/>
</dbReference>
<dbReference type="GO" id="GO:0005829">
    <property type="term" value="C:cytosol"/>
    <property type="evidence" value="ECO:0007669"/>
    <property type="project" value="TreeGrafter"/>
</dbReference>
<dbReference type="PANTHER" id="PTHR46429:SF1">
    <property type="entry name" value="23S RRNA (GUANOSINE-2'-O-)-METHYLTRANSFERASE RLMB"/>
    <property type="match status" value="1"/>
</dbReference>
<feature type="binding site" evidence="6">
    <location>
        <position position="228"/>
    </location>
    <ligand>
        <name>S-adenosyl-L-methionine</name>
        <dbReference type="ChEBI" id="CHEBI:59789"/>
    </ligand>
</feature>